<dbReference type="InterPro" id="IPR042307">
    <property type="entry name" value="Reeler_sf"/>
</dbReference>
<keyword evidence="4" id="KW-1185">Reference proteome</keyword>
<feature type="signal peptide" evidence="1">
    <location>
        <begin position="1"/>
        <end position="19"/>
    </location>
</feature>
<evidence type="ECO:0000256" key="1">
    <source>
        <dbReference type="SAM" id="SignalP"/>
    </source>
</evidence>
<dbReference type="Pfam" id="PF02014">
    <property type="entry name" value="Reeler"/>
    <property type="match status" value="1"/>
</dbReference>
<dbReference type="EMBL" id="JAIWYP010000008">
    <property type="protein sequence ID" value="KAH3787636.1"/>
    <property type="molecule type" value="Genomic_DNA"/>
</dbReference>
<accession>A0A9D4EXH1</accession>
<keyword evidence="1" id="KW-0732">Signal</keyword>
<sequence length="197" mass="20533">MFAIRSLAVVMTFLVALTGRSVHGNASGAPVGACDNMTPGHSVPGQTSAAPYQLTVSKPVFGCKETIKLTLNSSTNEQLKGYLCQARTDVTKYVTTGTLTAIGGGKNFCNGTGSVTHMSNVSKSVVDFEWTAAEYNAGVPVNFVCTVVKSFNTFWVKGPKVTVTYEGGHCPAGAAQGIVGTWTTWAAIAVLMVASVL</sequence>
<evidence type="ECO:0000259" key="2">
    <source>
        <dbReference type="PROSITE" id="PS51019"/>
    </source>
</evidence>
<proteinExistence type="predicted"/>
<protein>
    <recommendedName>
        <fullName evidence="2">Reelin domain-containing protein</fullName>
    </recommendedName>
</protein>
<organism evidence="3 4">
    <name type="scientific">Dreissena polymorpha</name>
    <name type="common">Zebra mussel</name>
    <name type="synonym">Mytilus polymorpha</name>
    <dbReference type="NCBI Taxonomy" id="45954"/>
    <lineage>
        <taxon>Eukaryota</taxon>
        <taxon>Metazoa</taxon>
        <taxon>Spiralia</taxon>
        <taxon>Lophotrochozoa</taxon>
        <taxon>Mollusca</taxon>
        <taxon>Bivalvia</taxon>
        <taxon>Autobranchia</taxon>
        <taxon>Heteroconchia</taxon>
        <taxon>Euheterodonta</taxon>
        <taxon>Imparidentia</taxon>
        <taxon>Neoheterodontei</taxon>
        <taxon>Myida</taxon>
        <taxon>Dreissenoidea</taxon>
        <taxon>Dreissenidae</taxon>
        <taxon>Dreissena</taxon>
    </lineage>
</organism>
<dbReference type="GO" id="GO:0016020">
    <property type="term" value="C:membrane"/>
    <property type="evidence" value="ECO:0007669"/>
    <property type="project" value="TreeGrafter"/>
</dbReference>
<dbReference type="CDD" id="cd08544">
    <property type="entry name" value="Reeler"/>
    <property type="match status" value="1"/>
</dbReference>
<dbReference type="PANTHER" id="PTHR45828">
    <property type="entry name" value="CYTOCHROME B561/FERRIC REDUCTASE TRANSMEMBRANE"/>
    <property type="match status" value="1"/>
</dbReference>
<feature type="chain" id="PRO_5039262074" description="Reelin domain-containing protein" evidence="1">
    <location>
        <begin position="20"/>
        <end position="197"/>
    </location>
</feature>
<dbReference type="PANTHER" id="PTHR45828:SF36">
    <property type="entry name" value="REELIN DOMAIN-CONTAINING PROTEIN"/>
    <property type="match status" value="1"/>
</dbReference>
<comment type="caution">
    <text evidence="3">The sequence shown here is derived from an EMBL/GenBank/DDBJ whole genome shotgun (WGS) entry which is preliminary data.</text>
</comment>
<dbReference type="PROSITE" id="PS51019">
    <property type="entry name" value="REELIN"/>
    <property type="match status" value="1"/>
</dbReference>
<evidence type="ECO:0000313" key="3">
    <source>
        <dbReference type="EMBL" id="KAH3787636.1"/>
    </source>
</evidence>
<reference evidence="3" key="1">
    <citation type="journal article" date="2019" name="bioRxiv">
        <title>The Genome of the Zebra Mussel, Dreissena polymorpha: A Resource for Invasive Species Research.</title>
        <authorList>
            <person name="McCartney M.A."/>
            <person name="Auch B."/>
            <person name="Kono T."/>
            <person name="Mallez S."/>
            <person name="Zhang Y."/>
            <person name="Obille A."/>
            <person name="Becker A."/>
            <person name="Abrahante J.E."/>
            <person name="Garbe J."/>
            <person name="Badalamenti J.P."/>
            <person name="Herman A."/>
            <person name="Mangelson H."/>
            <person name="Liachko I."/>
            <person name="Sullivan S."/>
            <person name="Sone E.D."/>
            <person name="Koren S."/>
            <person name="Silverstein K.A.T."/>
            <person name="Beckman K.B."/>
            <person name="Gohl D.M."/>
        </authorList>
    </citation>
    <scope>NUCLEOTIDE SEQUENCE</scope>
    <source>
        <strain evidence="3">Duluth1</strain>
        <tissue evidence="3">Whole animal</tissue>
    </source>
</reference>
<evidence type="ECO:0000313" key="4">
    <source>
        <dbReference type="Proteomes" id="UP000828390"/>
    </source>
</evidence>
<dbReference type="InterPro" id="IPR051237">
    <property type="entry name" value="Ferric-chelate_Red/DefProt"/>
</dbReference>
<dbReference type="Gene3D" id="2.60.40.4060">
    <property type="entry name" value="Reeler domain"/>
    <property type="match status" value="1"/>
</dbReference>
<reference evidence="3" key="2">
    <citation type="submission" date="2020-11" db="EMBL/GenBank/DDBJ databases">
        <authorList>
            <person name="McCartney M.A."/>
            <person name="Auch B."/>
            <person name="Kono T."/>
            <person name="Mallez S."/>
            <person name="Becker A."/>
            <person name="Gohl D.M."/>
            <person name="Silverstein K.A.T."/>
            <person name="Koren S."/>
            <person name="Bechman K.B."/>
            <person name="Herman A."/>
            <person name="Abrahante J.E."/>
            <person name="Garbe J."/>
        </authorList>
    </citation>
    <scope>NUCLEOTIDE SEQUENCE</scope>
    <source>
        <strain evidence="3">Duluth1</strain>
        <tissue evidence="3">Whole animal</tissue>
    </source>
</reference>
<dbReference type="Proteomes" id="UP000828390">
    <property type="component" value="Unassembled WGS sequence"/>
</dbReference>
<feature type="domain" description="Reelin" evidence="2">
    <location>
        <begin position="11"/>
        <end position="178"/>
    </location>
</feature>
<name>A0A9D4EXH1_DREPO</name>
<gene>
    <name evidence="3" type="ORF">DPMN_165763</name>
</gene>
<dbReference type="AlphaFoldDB" id="A0A9D4EXH1"/>
<dbReference type="OrthoDB" id="6418377at2759"/>
<dbReference type="InterPro" id="IPR002861">
    <property type="entry name" value="Reeler_dom"/>
</dbReference>